<dbReference type="Pfam" id="PF02036">
    <property type="entry name" value="SCP2"/>
    <property type="match status" value="1"/>
</dbReference>
<dbReference type="InterPro" id="IPR038989">
    <property type="entry name" value="UbiJ"/>
</dbReference>
<keyword evidence="3" id="KW-1185">Reference proteome</keyword>
<dbReference type="GO" id="GO:0006744">
    <property type="term" value="P:ubiquinone biosynthetic process"/>
    <property type="evidence" value="ECO:0007669"/>
    <property type="project" value="InterPro"/>
</dbReference>
<dbReference type="EMBL" id="PIPO01000004">
    <property type="protein sequence ID" value="RUO32541.1"/>
    <property type="molecule type" value="Genomic_DNA"/>
</dbReference>
<proteinExistence type="predicted"/>
<organism evidence="2 3">
    <name type="scientific">Aliidiomarina soli</name>
    <dbReference type="NCBI Taxonomy" id="1928574"/>
    <lineage>
        <taxon>Bacteria</taxon>
        <taxon>Pseudomonadati</taxon>
        <taxon>Pseudomonadota</taxon>
        <taxon>Gammaproteobacteria</taxon>
        <taxon>Alteromonadales</taxon>
        <taxon>Idiomarinaceae</taxon>
        <taxon>Aliidiomarina</taxon>
    </lineage>
</organism>
<dbReference type="Proteomes" id="UP000287823">
    <property type="component" value="Unassembled WGS sequence"/>
</dbReference>
<dbReference type="RefSeq" id="WP_126799311.1">
    <property type="nucleotide sequence ID" value="NZ_PIPO01000004.1"/>
</dbReference>
<evidence type="ECO:0000313" key="3">
    <source>
        <dbReference type="Proteomes" id="UP000287823"/>
    </source>
</evidence>
<dbReference type="InterPro" id="IPR003033">
    <property type="entry name" value="SCP2_sterol-bd_dom"/>
</dbReference>
<comment type="caution">
    <text evidence="2">The sequence shown here is derived from an EMBL/GenBank/DDBJ whole genome shotgun (WGS) entry which is preliminary data.</text>
</comment>
<sequence>MPAQALLNSIAERVLNTALAADPDSASRLKPVRGKAFRLQLAELPWPLTLTFCEDRVLFMGSDYDAIDGEVQTSFPVLRTLTDASKVTAALQNGTLSLQGDPIFAQHASQVILGLNIDWEEAFAERLGDVPGFWLAQGMAKLTSLKPDLSQWQQWLGETLSEEKKITLGQVEYAIFCDEVTALEQRIRNLEAGGS</sequence>
<feature type="domain" description="SCP2" evidence="1">
    <location>
        <begin position="15"/>
        <end position="111"/>
    </location>
</feature>
<evidence type="ECO:0000313" key="2">
    <source>
        <dbReference type="EMBL" id="RUO32541.1"/>
    </source>
</evidence>
<dbReference type="AlphaFoldDB" id="A0A432WFM3"/>
<protein>
    <recommendedName>
        <fullName evidence="1">SCP2 domain-containing protein</fullName>
    </recommendedName>
</protein>
<evidence type="ECO:0000259" key="1">
    <source>
        <dbReference type="Pfam" id="PF02036"/>
    </source>
</evidence>
<accession>A0A432WFM3</accession>
<dbReference type="PANTHER" id="PTHR38693:SF1">
    <property type="entry name" value="UBIQUINONE BIOSYNTHESIS ACCESSORY FACTOR UBIJ"/>
    <property type="match status" value="1"/>
</dbReference>
<name>A0A432WFM3_9GAMM</name>
<dbReference type="PANTHER" id="PTHR38693">
    <property type="entry name" value="UBIQUINONE BIOSYNTHESIS PROTEIN UBIJ"/>
    <property type="match status" value="1"/>
</dbReference>
<reference evidence="2 3" key="1">
    <citation type="journal article" date="2011" name="Front. Microbiol.">
        <title>Genomic signatures of strain selection and enhancement in Bacillus atrophaeus var. globigii, a historical biowarfare simulant.</title>
        <authorList>
            <person name="Gibbons H.S."/>
            <person name="Broomall S.M."/>
            <person name="McNew L.A."/>
            <person name="Daligault H."/>
            <person name="Chapman C."/>
            <person name="Bruce D."/>
            <person name="Karavis M."/>
            <person name="Krepps M."/>
            <person name="McGregor P.A."/>
            <person name="Hong C."/>
            <person name="Park K.H."/>
            <person name="Akmal A."/>
            <person name="Feldman A."/>
            <person name="Lin J.S."/>
            <person name="Chang W.E."/>
            <person name="Higgs B.W."/>
            <person name="Demirev P."/>
            <person name="Lindquist J."/>
            <person name="Liem A."/>
            <person name="Fochler E."/>
            <person name="Read T.D."/>
            <person name="Tapia R."/>
            <person name="Johnson S."/>
            <person name="Bishop-Lilly K.A."/>
            <person name="Detter C."/>
            <person name="Han C."/>
            <person name="Sozhamannan S."/>
            <person name="Rosenzweig C.N."/>
            <person name="Skowronski E.W."/>
        </authorList>
    </citation>
    <scope>NUCLEOTIDE SEQUENCE [LARGE SCALE GENOMIC DNA]</scope>
    <source>
        <strain evidence="2 3">Y4G10-17</strain>
    </source>
</reference>
<gene>
    <name evidence="2" type="ORF">CWE14_10380</name>
</gene>